<dbReference type="InterPro" id="IPR016032">
    <property type="entry name" value="Sig_transdc_resp-reg_C-effctor"/>
</dbReference>
<feature type="region of interest" description="Disordered" evidence="3">
    <location>
        <begin position="122"/>
        <end position="160"/>
    </location>
</feature>
<feature type="DNA-binding region" description="OmpR/PhoB-type" evidence="2">
    <location>
        <begin position="6"/>
        <end position="109"/>
    </location>
</feature>
<name>A0A557PAF4_9VIBR</name>
<feature type="compositionally biased region" description="Polar residues" evidence="3">
    <location>
        <begin position="145"/>
        <end position="160"/>
    </location>
</feature>
<dbReference type="RefSeq" id="WP_089123308.1">
    <property type="nucleotide sequence ID" value="NZ_BSPV01000009.1"/>
</dbReference>
<evidence type="ECO:0000313" key="8">
    <source>
        <dbReference type="Proteomes" id="UP000319828"/>
    </source>
</evidence>
<evidence type="ECO:0000256" key="2">
    <source>
        <dbReference type="PROSITE-ProRule" id="PRU01091"/>
    </source>
</evidence>
<evidence type="ECO:0000313" key="7">
    <source>
        <dbReference type="EMBL" id="TVO37638.1"/>
    </source>
</evidence>
<dbReference type="Proteomes" id="UP001157156">
    <property type="component" value="Unassembled WGS sequence"/>
</dbReference>
<proteinExistence type="predicted"/>
<keyword evidence="1 2" id="KW-0238">DNA-binding</keyword>
<evidence type="ECO:0000313" key="6">
    <source>
        <dbReference type="EMBL" id="GLT15669.1"/>
    </source>
</evidence>
<keyword evidence="4" id="KW-0472">Membrane</keyword>
<keyword evidence="4" id="KW-0812">Transmembrane</keyword>
<dbReference type="InterPro" id="IPR001867">
    <property type="entry name" value="OmpR/PhoB-type_DNA-bd"/>
</dbReference>
<reference evidence="6" key="4">
    <citation type="submission" date="2023-01" db="EMBL/GenBank/DDBJ databases">
        <title>Draft genome sequence of Vibrio algivorus strain NBRC 111146.</title>
        <authorList>
            <person name="Sun Q."/>
            <person name="Mori K."/>
        </authorList>
    </citation>
    <scope>NUCLEOTIDE SEQUENCE</scope>
    <source>
        <strain evidence="6">NBRC 111146</strain>
    </source>
</reference>
<evidence type="ECO:0000313" key="9">
    <source>
        <dbReference type="Proteomes" id="UP001157156"/>
    </source>
</evidence>
<feature type="domain" description="OmpR/PhoB-type" evidence="5">
    <location>
        <begin position="6"/>
        <end position="109"/>
    </location>
</feature>
<evidence type="ECO:0000256" key="1">
    <source>
        <dbReference type="ARBA" id="ARBA00023125"/>
    </source>
</evidence>
<dbReference type="OrthoDB" id="1971692at2"/>
<gene>
    <name evidence="6" type="primary">toxR</name>
    <name evidence="7" type="ORF">FOF44_06710</name>
    <name evidence="6" type="ORF">GCM10007931_26440</name>
</gene>
<dbReference type="SUPFAM" id="SSF46894">
    <property type="entry name" value="C-terminal effector domain of the bipartite response regulators"/>
    <property type="match status" value="1"/>
</dbReference>
<dbReference type="GO" id="GO:0003677">
    <property type="term" value="F:DNA binding"/>
    <property type="evidence" value="ECO:0007669"/>
    <property type="project" value="UniProtKB-UniRule"/>
</dbReference>
<dbReference type="GO" id="GO:0006355">
    <property type="term" value="P:regulation of DNA-templated transcription"/>
    <property type="evidence" value="ECO:0007669"/>
    <property type="project" value="InterPro"/>
</dbReference>
<evidence type="ECO:0000256" key="3">
    <source>
        <dbReference type="SAM" id="MobiDB-lite"/>
    </source>
</evidence>
<protein>
    <submittedName>
        <fullName evidence="6">Cholera toxin homolog transcriptional activator</fullName>
    </submittedName>
    <submittedName>
        <fullName evidence="7">Transcriptional regulator</fullName>
    </submittedName>
</protein>
<dbReference type="GO" id="GO:0000160">
    <property type="term" value="P:phosphorelay signal transduction system"/>
    <property type="evidence" value="ECO:0007669"/>
    <property type="project" value="InterPro"/>
</dbReference>
<comment type="caution">
    <text evidence="7">The sequence shown here is derived from an EMBL/GenBank/DDBJ whole genome shotgun (WGS) entry which is preliminary data.</text>
</comment>
<dbReference type="AlphaFoldDB" id="A0A557PAF4"/>
<dbReference type="EMBL" id="BSPV01000009">
    <property type="protein sequence ID" value="GLT15669.1"/>
    <property type="molecule type" value="Genomic_DNA"/>
</dbReference>
<reference evidence="7 8" key="3">
    <citation type="submission" date="2019-07" db="EMBL/GenBank/DDBJ databases">
        <title>The draft genome sequence of Vibrio algivorus M1486.</title>
        <authorList>
            <person name="Meng X."/>
        </authorList>
    </citation>
    <scope>NUCLEOTIDE SEQUENCE [LARGE SCALE GENOMIC DNA]</scope>
    <source>
        <strain evidence="7 8">M1486</strain>
    </source>
</reference>
<accession>A0A557PAF4</accession>
<organism evidence="7 8">
    <name type="scientific">Vibrio algivorus</name>
    <dbReference type="NCBI Taxonomy" id="1667024"/>
    <lineage>
        <taxon>Bacteria</taxon>
        <taxon>Pseudomonadati</taxon>
        <taxon>Pseudomonadota</taxon>
        <taxon>Gammaproteobacteria</taxon>
        <taxon>Vibrionales</taxon>
        <taxon>Vibrionaceae</taxon>
        <taxon>Vibrio</taxon>
    </lineage>
</organism>
<sequence length="283" mass="32118">MTNIGTKYILAQKFIFDPYSNTLSDLNDDNNIVRLGSNESRILLILIENSNQVVSRDQLHEYVWRDQGFQVDDSSLTQAISTLRKMLQDSTKSPQFVKTVPKRGYQLISSVDIAPQSHEVADKAQDLNSEDDQSTTTHHVEEAKQTVNSSQNIAASAKETSTNVDSKVPTWLYLVWALIVILPFFVWMSEVPKSNELTKIEMESNIPLFVPANQPKIDQWLPIIERCTKAYQKHVPTTLSRVIATGGESEHIALNYIYPLKDTEQNKTIVLFVNQTNFESLCQ</sequence>
<dbReference type="InterPro" id="IPR036388">
    <property type="entry name" value="WH-like_DNA-bd_sf"/>
</dbReference>
<feature type="transmembrane region" description="Helical" evidence="4">
    <location>
        <begin position="171"/>
        <end position="189"/>
    </location>
</feature>
<dbReference type="Gene3D" id="1.10.10.10">
    <property type="entry name" value="Winged helix-like DNA-binding domain superfamily/Winged helix DNA-binding domain"/>
    <property type="match status" value="1"/>
</dbReference>
<dbReference type="CDD" id="cd00383">
    <property type="entry name" value="trans_reg_C"/>
    <property type="match status" value="1"/>
</dbReference>
<dbReference type="PROSITE" id="PS51755">
    <property type="entry name" value="OMPR_PHOB"/>
    <property type="match status" value="1"/>
</dbReference>
<keyword evidence="9" id="KW-1185">Reference proteome</keyword>
<dbReference type="SMART" id="SM00862">
    <property type="entry name" value="Trans_reg_C"/>
    <property type="match status" value="1"/>
</dbReference>
<reference evidence="9" key="2">
    <citation type="journal article" date="2019" name="Int. J. Syst. Evol. Microbiol.">
        <title>The Global Catalogue of Microorganisms (GCM) 10K type strain sequencing project: providing services to taxonomists for standard genome sequencing and annotation.</title>
        <authorList>
            <consortium name="The Broad Institute Genomics Platform"/>
            <consortium name="The Broad Institute Genome Sequencing Center for Infectious Disease"/>
            <person name="Wu L."/>
            <person name="Ma J."/>
        </authorList>
    </citation>
    <scope>NUCLEOTIDE SEQUENCE [LARGE SCALE GENOMIC DNA]</scope>
    <source>
        <strain evidence="9">NBRC 111146</strain>
    </source>
</reference>
<keyword evidence="4" id="KW-1133">Transmembrane helix</keyword>
<dbReference type="Pfam" id="PF00486">
    <property type="entry name" value="Trans_reg_C"/>
    <property type="match status" value="1"/>
</dbReference>
<reference evidence="6" key="1">
    <citation type="journal article" date="2014" name="Int. J. Syst. Evol. Microbiol.">
        <title>Complete genome of a new Firmicutes species belonging to the dominant human colonic microbiota ('Ruminococcus bicirculans') reveals two chromosomes and a selective capacity to utilize plant glucans.</title>
        <authorList>
            <consortium name="NISC Comparative Sequencing Program"/>
            <person name="Wegmann U."/>
            <person name="Louis P."/>
            <person name="Goesmann A."/>
            <person name="Henrissat B."/>
            <person name="Duncan S.H."/>
            <person name="Flint H.J."/>
        </authorList>
    </citation>
    <scope>NUCLEOTIDE SEQUENCE</scope>
    <source>
        <strain evidence="6">NBRC 111146</strain>
    </source>
</reference>
<evidence type="ECO:0000256" key="4">
    <source>
        <dbReference type="SAM" id="Phobius"/>
    </source>
</evidence>
<evidence type="ECO:0000259" key="5">
    <source>
        <dbReference type="PROSITE" id="PS51755"/>
    </source>
</evidence>
<dbReference type="Proteomes" id="UP000319828">
    <property type="component" value="Unassembled WGS sequence"/>
</dbReference>
<dbReference type="EMBL" id="VMKJ01000009">
    <property type="protein sequence ID" value="TVO37638.1"/>
    <property type="molecule type" value="Genomic_DNA"/>
</dbReference>